<name>A0A261ULX4_9BORD</name>
<reference evidence="2" key="1">
    <citation type="submission" date="2017-05" db="EMBL/GenBank/DDBJ databases">
        <title>Complete and WGS of Bordetella genogroups.</title>
        <authorList>
            <person name="Spilker T."/>
            <person name="Lipuma J."/>
        </authorList>
    </citation>
    <scope>NUCLEOTIDE SEQUENCE [LARGE SCALE GENOMIC DNA]</scope>
    <source>
        <strain evidence="2">AU8856</strain>
    </source>
</reference>
<gene>
    <name evidence="1" type="ORF">CAL28_26330</name>
</gene>
<dbReference type="AlphaFoldDB" id="A0A261ULX4"/>
<accession>A0A261ULX4</accession>
<dbReference type="EMBL" id="NEVS01000004">
    <property type="protein sequence ID" value="OZI62665.1"/>
    <property type="molecule type" value="Genomic_DNA"/>
</dbReference>
<dbReference type="RefSeq" id="WP_094844038.1">
    <property type="nucleotide sequence ID" value="NZ_NEVS01000004.1"/>
</dbReference>
<comment type="caution">
    <text evidence="1">The sequence shown here is derived from an EMBL/GenBank/DDBJ whole genome shotgun (WGS) entry which is preliminary data.</text>
</comment>
<evidence type="ECO:0000313" key="1">
    <source>
        <dbReference type="EMBL" id="OZI62665.1"/>
    </source>
</evidence>
<evidence type="ECO:0000313" key="2">
    <source>
        <dbReference type="Proteomes" id="UP000215767"/>
    </source>
</evidence>
<dbReference type="Gene3D" id="1.10.1240.80">
    <property type="match status" value="1"/>
</dbReference>
<organism evidence="1 2">
    <name type="scientific">Bordetella genomosp. 11</name>
    <dbReference type="NCBI Taxonomy" id="1416808"/>
    <lineage>
        <taxon>Bacteria</taxon>
        <taxon>Pseudomonadati</taxon>
        <taxon>Pseudomonadota</taxon>
        <taxon>Betaproteobacteria</taxon>
        <taxon>Burkholderiales</taxon>
        <taxon>Alcaligenaceae</taxon>
        <taxon>Bordetella</taxon>
    </lineage>
</organism>
<protein>
    <submittedName>
        <fullName evidence="1">Uncharacterized protein</fullName>
    </submittedName>
</protein>
<sequence>MTVFTVFNHGTCASRDDQGEIVAEFGRLAAGREYRDFLICDGPGSSPTSSVTPGQFNPFTRDKQPKSALGNKELGNTHINWTLTGMATGAGWDDNVIHAIATIAELDRLPHVINMLGWSRGAVTCTKLAYKLNEFFPQVGVNIFAVDPVAGIGHKSDIDTSMIPPNVRNYCAVLSMHETRGFFKPQDAQRVKFMSPATNAIFIPFPGNHGGQVNLDKNVKRNLGEAAQMTWFLAWKFLQQFGTRFTTAPSPCYDGLEQCNLYARMKIKMPEYRETSPGAGEALLMGGASTRDFLAKNIDRYVEHAKFFINEHHRRIFQRTLPYLYSWVFEGRETDRIAVMQDFKKTEFYSALNRTLLDIGFQPAKSVASSATIPPGGVGRQPIQIDRSQIRADMSRMGFYA</sequence>
<dbReference type="Proteomes" id="UP000215767">
    <property type="component" value="Unassembled WGS sequence"/>
</dbReference>
<keyword evidence="2" id="KW-1185">Reference proteome</keyword>
<dbReference type="OrthoDB" id="1432332at2"/>
<proteinExistence type="predicted"/>